<sequence length="337" mass="37107">MGCIFSKTTTGIPTVNGSVKKSSPQNIKSTQEQDTCTQMPSSMLFEQQTNKKVKDEGRPSKSNTSTTQPQINETPVSYNIRQATTALVTTDNRPMSTDSTKSIVHQKMIVSNTALNRLHKLKSHQDIDSISSISAKLHNLVQFRKTRNDVVVESFISNNSEDIVPNDTPSESNSHTNDATSSSSFLSNTEKAAMRQEALIRFMSSKSKHNSAHLKLSLNDNSIDSDESFPIYKSISSSTASNGEDSLIQQEITDQATMVDRLPMEGQQEVITNGKSNQSDTADLNFGTKNNPRSNDKETISVPRISVIKSLSPRVVIESNIQKQTIVYEVSSDPDDV</sequence>
<evidence type="ECO:0000313" key="2">
    <source>
        <dbReference type="EMBL" id="CAF3307229.1"/>
    </source>
</evidence>
<name>A0A817TCU1_9BILA</name>
<protein>
    <submittedName>
        <fullName evidence="2">Uncharacterized protein</fullName>
    </submittedName>
</protein>
<feature type="compositionally biased region" description="Polar residues" evidence="1">
    <location>
        <begin position="60"/>
        <end position="76"/>
    </location>
</feature>
<accession>A0A817TCU1</accession>
<evidence type="ECO:0000313" key="3">
    <source>
        <dbReference type="EMBL" id="CAF4327502.1"/>
    </source>
</evidence>
<evidence type="ECO:0000256" key="1">
    <source>
        <dbReference type="SAM" id="MobiDB-lite"/>
    </source>
</evidence>
<dbReference type="EMBL" id="CAJNXB010003305">
    <property type="protein sequence ID" value="CAF3307229.1"/>
    <property type="molecule type" value="Genomic_DNA"/>
</dbReference>
<reference evidence="2" key="1">
    <citation type="submission" date="2021-02" db="EMBL/GenBank/DDBJ databases">
        <authorList>
            <person name="Nowell W R."/>
        </authorList>
    </citation>
    <scope>NUCLEOTIDE SEQUENCE</scope>
</reference>
<evidence type="ECO:0000313" key="4">
    <source>
        <dbReference type="Proteomes" id="UP000663825"/>
    </source>
</evidence>
<proteinExistence type="predicted"/>
<evidence type="ECO:0000313" key="5">
    <source>
        <dbReference type="Proteomes" id="UP000663873"/>
    </source>
</evidence>
<dbReference type="Proteomes" id="UP000663873">
    <property type="component" value="Unassembled WGS sequence"/>
</dbReference>
<gene>
    <name evidence="2" type="ORF">TIS948_LOCUS18930</name>
    <name evidence="3" type="ORF">UJA718_LOCUS14277</name>
</gene>
<keyword evidence="5" id="KW-1185">Reference proteome</keyword>
<comment type="caution">
    <text evidence="2">The sequence shown here is derived from an EMBL/GenBank/DDBJ whole genome shotgun (WGS) entry which is preliminary data.</text>
</comment>
<feature type="region of interest" description="Disordered" evidence="1">
    <location>
        <begin position="160"/>
        <end position="188"/>
    </location>
</feature>
<dbReference type="Proteomes" id="UP000663825">
    <property type="component" value="Unassembled WGS sequence"/>
</dbReference>
<organism evidence="2 4">
    <name type="scientific">Rotaria socialis</name>
    <dbReference type="NCBI Taxonomy" id="392032"/>
    <lineage>
        <taxon>Eukaryota</taxon>
        <taxon>Metazoa</taxon>
        <taxon>Spiralia</taxon>
        <taxon>Gnathifera</taxon>
        <taxon>Rotifera</taxon>
        <taxon>Eurotatoria</taxon>
        <taxon>Bdelloidea</taxon>
        <taxon>Philodinida</taxon>
        <taxon>Philodinidae</taxon>
        <taxon>Rotaria</taxon>
    </lineage>
</organism>
<feature type="region of interest" description="Disordered" evidence="1">
    <location>
        <begin position="274"/>
        <end position="298"/>
    </location>
</feature>
<feature type="compositionally biased region" description="Polar residues" evidence="1">
    <location>
        <begin position="274"/>
        <end position="293"/>
    </location>
</feature>
<dbReference type="AlphaFoldDB" id="A0A817TCU1"/>
<dbReference type="OrthoDB" id="10059388at2759"/>
<dbReference type="EMBL" id="CAJOBP010001999">
    <property type="protein sequence ID" value="CAF4327502.1"/>
    <property type="molecule type" value="Genomic_DNA"/>
</dbReference>
<feature type="compositionally biased region" description="Polar residues" evidence="1">
    <location>
        <begin position="1"/>
        <end position="50"/>
    </location>
</feature>
<feature type="region of interest" description="Disordered" evidence="1">
    <location>
        <begin position="1"/>
        <end position="76"/>
    </location>
</feature>